<dbReference type="EMBL" id="CAXAMM010008546">
    <property type="protein sequence ID" value="CAK9017654.1"/>
    <property type="molecule type" value="Genomic_DNA"/>
</dbReference>
<evidence type="ECO:0000313" key="2">
    <source>
        <dbReference type="EMBL" id="CAK9017976.1"/>
    </source>
</evidence>
<dbReference type="EMBL" id="CAXAMM010008635">
    <property type="protein sequence ID" value="CAK9017976.1"/>
    <property type="molecule type" value="Genomic_DNA"/>
</dbReference>
<evidence type="ECO:0000313" key="3">
    <source>
        <dbReference type="Proteomes" id="UP001642464"/>
    </source>
</evidence>
<gene>
    <name evidence="1" type="ORF">SCF082_LOCUS13730</name>
    <name evidence="2" type="ORF">SCF082_LOCUS13893</name>
</gene>
<dbReference type="Proteomes" id="UP001642464">
    <property type="component" value="Unassembled WGS sequence"/>
</dbReference>
<keyword evidence="3" id="KW-1185">Reference proteome</keyword>
<reference evidence="2 3" key="1">
    <citation type="submission" date="2024-02" db="EMBL/GenBank/DDBJ databases">
        <authorList>
            <person name="Chen Y."/>
            <person name="Shah S."/>
            <person name="Dougan E. K."/>
            <person name="Thang M."/>
            <person name="Chan C."/>
        </authorList>
    </citation>
    <scope>NUCLEOTIDE SEQUENCE [LARGE SCALE GENOMIC DNA]</scope>
</reference>
<sequence length="138" mass="15701">MALEWLVERNDPKIICHPAVVFITGQAILGSPEPSMGERVAIFSCRIFIYLGSMCRILYCQIKLLYDDIKTGAIARVWKIPVPMYLFNIQDSGNLLLMWVLVLMLIQEPILHCLAYTEQFGLFATTCMEEGRKESLGL</sequence>
<accession>A0ABP0JUN8</accession>
<organism evidence="2 3">
    <name type="scientific">Durusdinium trenchii</name>
    <dbReference type="NCBI Taxonomy" id="1381693"/>
    <lineage>
        <taxon>Eukaryota</taxon>
        <taxon>Sar</taxon>
        <taxon>Alveolata</taxon>
        <taxon>Dinophyceae</taxon>
        <taxon>Suessiales</taxon>
        <taxon>Symbiodiniaceae</taxon>
        <taxon>Durusdinium</taxon>
    </lineage>
</organism>
<protein>
    <submittedName>
        <fullName evidence="2">Chloroplastic</fullName>
    </submittedName>
</protein>
<comment type="caution">
    <text evidence="2">The sequence shown here is derived from an EMBL/GenBank/DDBJ whole genome shotgun (WGS) entry which is preliminary data.</text>
</comment>
<evidence type="ECO:0000313" key="1">
    <source>
        <dbReference type="EMBL" id="CAK9017654.1"/>
    </source>
</evidence>
<name>A0ABP0JUN8_9DINO</name>
<proteinExistence type="predicted"/>